<proteinExistence type="predicted"/>
<evidence type="ECO:0000256" key="1">
    <source>
        <dbReference type="SAM" id="MobiDB-lite"/>
    </source>
</evidence>
<dbReference type="EMBL" id="JACEEZ010020091">
    <property type="protein sequence ID" value="KAG0715029.1"/>
    <property type="molecule type" value="Genomic_DNA"/>
</dbReference>
<organism evidence="2 3">
    <name type="scientific">Chionoecetes opilio</name>
    <name type="common">Atlantic snow crab</name>
    <name type="synonym">Cancer opilio</name>
    <dbReference type="NCBI Taxonomy" id="41210"/>
    <lineage>
        <taxon>Eukaryota</taxon>
        <taxon>Metazoa</taxon>
        <taxon>Ecdysozoa</taxon>
        <taxon>Arthropoda</taxon>
        <taxon>Crustacea</taxon>
        <taxon>Multicrustacea</taxon>
        <taxon>Malacostraca</taxon>
        <taxon>Eumalacostraca</taxon>
        <taxon>Eucarida</taxon>
        <taxon>Decapoda</taxon>
        <taxon>Pleocyemata</taxon>
        <taxon>Brachyura</taxon>
        <taxon>Eubrachyura</taxon>
        <taxon>Majoidea</taxon>
        <taxon>Majidae</taxon>
        <taxon>Chionoecetes</taxon>
    </lineage>
</organism>
<feature type="compositionally biased region" description="Basic and acidic residues" evidence="1">
    <location>
        <begin position="207"/>
        <end position="216"/>
    </location>
</feature>
<feature type="region of interest" description="Disordered" evidence="1">
    <location>
        <begin position="155"/>
        <end position="174"/>
    </location>
</feature>
<protein>
    <submittedName>
        <fullName evidence="2">Uncharacterized protein</fullName>
    </submittedName>
</protein>
<dbReference type="OrthoDB" id="8060926at2759"/>
<keyword evidence="3" id="KW-1185">Reference proteome</keyword>
<dbReference type="Proteomes" id="UP000770661">
    <property type="component" value="Unassembled WGS sequence"/>
</dbReference>
<gene>
    <name evidence="2" type="ORF">GWK47_012871</name>
</gene>
<sequence length="369" mass="41531">MSLLREVSKYMKAAKTREPLIQCVELRADEKIRRAAKGKLNQRILGLLSRDLVAAEGPLPQVGYKLFTKDDSPAAPSSRLQVCAREGPAEITKSKIRSITLTASILPIYNVGRRAGPPRIETAYVDTTKEVQDSKTKNFIWLLTRIQTMKNQSISSWTGSTSKPAEHCSGPGHRSMNTSCKVAFGPRSVARIPFGRIPVDQTIEETDQQRHPDTRGNPKGFPPERWSCRQHREKLGGKELYVTCEQLCFKITKEQMGRGVLSLSQVKKKQTHASFSMHFMQQNLGTSLSSSLQRIQTSWSCVWAGCDKPSVHSLAGEDDDTPKQVKMDKTYQDAFHELGRSWEVSPELFEKLQEITCPHVPAIYPHKLR</sequence>
<evidence type="ECO:0000313" key="2">
    <source>
        <dbReference type="EMBL" id="KAG0715029.1"/>
    </source>
</evidence>
<evidence type="ECO:0000313" key="3">
    <source>
        <dbReference type="Proteomes" id="UP000770661"/>
    </source>
</evidence>
<comment type="caution">
    <text evidence="2">The sequence shown here is derived from an EMBL/GenBank/DDBJ whole genome shotgun (WGS) entry which is preliminary data.</text>
</comment>
<reference evidence="2" key="1">
    <citation type="submission" date="2020-07" db="EMBL/GenBank/DDBJ databases">
        <title>The High-quality genome of the commercially important snow crab, Chionoecetes opilio.</title>
        <authorList>
            <person name="Jeong J.-H."/>
            <person name="Ryu S."/>
        </authorList>
    </citation>
    <scope>NUCLEOTIDE SEQUENCE</scope>
    <source>
        <strain evidence="2">MADBK_172401_WGS</strain>
        <tissue evidence="2">Digestive gland</tissue>
    </source>
</reference>
<dbReference type="AlphaFoldDB" id="A0A8J4XYC4"/>
<name>A0A8J4XYC4_CHIOP</name>
<accession>A0A8J4XYC4</accession>
<feature type="region of interest" description="Disordered" evidence="1">
    <location>
        <begin position="205"/>
        <end position="226"/>
    </location>
</feature>